<evidence type="ECO:0000313" key="4">
    <source>
        <dbReference type="EMBL" id="OGG36807.1"/>
    </source>
</evidence>
<feature type="domain" description="Ribosome recycling factor" evidence="3">
    <location>
        <begin position="23"/>
        <end position="183"/>
    </location>
</feature>
<dbReference type="AlphaFoldDB" id="A0A1F6BJU2"/>
<name>A0A1F6BJU2_9BACT</name>
<organism evidence="4 5">
    <name type="scientific">Candidatus Jorgensenbacteria bacterium GWA1_54_12</name>
    <dbReference type="NCBI Taxonomy" id="1798468"/>
    <lineage>
        <taxon>Bacteria</taxon>
        <taxon>Candidatus Joergenseniibacteriota</taxon>
    </lineage>
</organism>
<comment type="similarity">
    <text evidence="1">Belongs to the RRF family.</text>
</comment>
<dbReference type="SUPFAM" id="SSF55194">
    <property type="entry name" value="Ribosome recycling factor, RRF"/>
    <property type="match status" value="1"/>
</dbReference>
<keyword evidence="2" id="KW-0648">Protein biosynthesis</keyword>
<dbReference type="InterPro" id="IPR023584">
    <property type="entry name" value="Ribosome_recyc_fac_dom"/>
</dbReference>
<dbReference type="Pfam" id="PF01765">
    <property type="entry name" value="RRF"/>
    <property type="match status" value="1"/>
</dbReference>
<gene>
    <name evidence="4" type="ORF">A2110_01230</name>
</gene>
<proteinExistence type="inferred from homology"/>
<dbReference type="GO" id="GO:0043023">
    <property type="term" value="F:ribosomal large subunit binding"/>
    <property type="evidence" value="ECO:0007669"/>
    <property type="project" value="TreeGrafter"/>
</dbReference>
<dbReference type="Gene3D" id="1.10.132.20">
    <property type="entry name" value="Ribosome-recycling factor"/>
    <property type="match status" value="1"/>
</dbReference>
<dbReference type="PANTHER" id="PTHR20982:SF3">
    <property type="entry name" value="MITOCHONDRIAL RIBOSOME RECYCLING FACTOR PSEUDO 1"/>
    <property type="match status" value="1"/>
</dbReference>
<evidence type="ECO:0000256" key="2">
    <source>
        <dbReference type="ARBA" id="ARBA00022917"/>
    </source>
</evidence>
<sequence length="185" mass="20891">MEAGDTIGEYREKGERLVKALAAEFYGMRANRAHAGLIEDIAVDYYGARTPLKHLAVIQVKPPREISVQVWDEGAIAPAAKAIETSGLGLMPNVQGNVLRMFLPELSSERREELLKLAGKKMEECRVRIRAARDEFRKSISEKEKGGMISKDEKFRMENETQKVTDRLNGEIEGLFKKKKAEIEE</sequence>
<dbReference type="Gene3D" id="3.30.1360.40">
    <property type="match status" value="1"/>
</dbReference>
<evidence type="ECO:0000259" key="3">
    <source>
        <dbReference type="Pfam" id="PF01765"/>
    </source>
</evidence>
<comment type="caution">
    <text evidence="4">The sequence shown here is derived from an EMBL/GenBank/DDBJ whole genome shotgun (WGS) entry which is preliminary data.</text>
</comment>
<dbReference type="Proteomes" id="UP000176273">
    <property type="component" value="Unassembled WGS sequence"/>
</dbReference>
<dbReference type="InterPro" id="IPR002661">
    <property type="entry name" value="Ribosome_recyc_fac"/>
</dbReference>
<dbReference type="GO" id="GO:0006412">
    <property type="term" value="P:translation"/>
    <property type="evidence" value="ECO:0007669"/>
    <property type="project" value="UniProtKB-KW"/>
</dbReference>
<dbReference type="PANTHER" id="PTHR20982">
    <property type="entry name" value="RIBOSOME RECYCLING FACTOR"/>
    <property type="match status" value="1"/>
</dbReference>
<protein>
    <recommendedName>
        <fullName evidence="3">Ribosome recycling factor domain-containing protein</fullName>
    </recommendedName>
</protein>
<dbReference type="STRING" id="1798468.A2110_01230"/>
<dbReference type="EMBL" id="MFKH01000016">
    <property type="protein sequence ID" value="OGG36807.1"/>
    <property type="molecule type" value="Genomic_DNA"/>
</dbReference>
<reference evidence="4 5" key="1">
    <citation type="journal article" date="2016" name="Nat. Commun.">
        <title>Thousands of microbial genomes shed light on interconnected biogeochemical processes in an aquifer system.</title>
        <authorList>
            <person name="Anantharaman K."/>
            <person name="Brown C.T."/>
            <person name="Hug L.A."/>
            <person name="Sharon I."/>
            <person name="Castelle C.J."/>
            <person name="Probst A.J."/>
            <person name="Thomas B.C."/>
            <person name="Singh A."/>
            <person name="Wilkins M.J."/>
            <person name="Karaoz U."/>
            <person name="Brodie E.L."/>
            <person name="Williams K.H."/>
            <person name="Hubbard S.S."/>
            <person name="Banfield J.F."/>
        </authorList>
    </citation>
    <scope>NUCLEOTIDE SEQUENCE [LARGE SCALE GENOMIC DNA]</scope>
</reference>
<evidence type="ECO:0000313" key="5">
    <source>
        <dbReference type="Proteomes" id="UP000176273"/>
    </source>
</evidence>
<accession>A0A1F6BJU2</accession>
<evidence type="ECO:0000256" key="1">
    <source>
        <dbReference type="ARBA" id="ARBA00005912"/>
    </source>
</evidence>
<dbReference type="FunFam" id="3.30.1360.40:FF:000001">
    <property type="entry name" value="Ribosome-recycling factor"/>
    <property type="match status" value="1"/>
</dbReference>
<dbReference type="InterPro" id="IPR036191">
    <property type="entry name" value="RRF_sf"/>
</dbReference>